<evidence type="ECO:0008006" key="3">
    <source>
        <dbReference type="Google" id="ProtNLM"/>
    </source>
</evidence>
<protein>
    <recommendedName>
        <fullName evidence="3">Tetratricopeptide repeat protein</fullName>
    </recommendedName>
</protein>
<reference evidence="1 2" key="2">
    <citation type="journal article" date="2021" name="Int. J. Syst. Evol. Microbiol.">
        <title>Roseibium litorale sp. nov., isolated from a tidal flat sediment and proposal for the reclassification of Labrenzia polysiphoniae as Roseibium polysiphoniae comb. nov.</title>
        <authorList>
            <person name="Liu Y."/>
            <person name="Pei T."/>
            <person name="Du J."/>
            <person name="Chao M."/>
            <person name="Deng M.R."/>
            <person name="Zhu H."/>
        </authorList>
    </citation>
    <scope>NUCLEOTIDE SEQUENCE [LARGE SCALE GENOMIC DNA]</scope>
    <source>
        <strain evidence="1 2">4C16A</strain>
    </source>
</reference>
<dbReference type="Proteomes" id="UP000632063">
    <property type="component" value="Unassembled WGS sequence"/>
</dbReference>
<dbReference type="EMBL" id="JACYXI010000012">
    <property type="protein sequence ID" value="MBD8893357.1"/>
    <property type="molecule type" value="Genomic_DNA"/>
</dbReference>
<keyword evidence="2" id="KW-1185">Reference proteome</keyword>
<name>A0ABR9CR50_9HYPH</name>
<gene>
    <name evidence="1" type="ORF">IG616_17565</name>
</gene>
<sequence length="181" mass="19754">MMTGPVASGKGRISPVDAAMIADSLLGGGLPREAEHHLAQAGLSYHLDDVAEAHLSQALLLAPDHAAVLIGLYRYYFYKGRLVDALDIAKACLQKASRENSLPEDWRQVKPGDAAFGRYEEILPRFFLFTLKGYAYLNMRLGETEEGKAAVLKLLELDPSDKIGARVLLDVVTRAGRGDDD</sequence>
<comment type="caution">
    <text evidence="1">The sequence shown here is derived from an EMBL/GenBank/DDBJ whole genome shotgun (WGS) entry which is preliminary data.</text>
</comment>
<dbReference type="SUPFAM" id="SSF48452">
    <property type="entry name" value="TPR-like"/>
    <property type="match status" value="1"/>
</dbReference>
<evidence type="ECO:0000313" key="1">
    <source>
        <dbReference type="EMBL" id="MBD8893357.1"/>
    </source>
</evidence>
<dbReference type="Gene3D" id="1.25.40.10">
    <property type="entry name" value="Tetratricopeptide repeat domain"/>
    <property type="match status" value="1"/>
</dbReference>
<evidence type="ECO:0000313" key="2">
    <source>
        <dbReference type="Proteomes" id="UP000632063"/>
    </source>
</evidence>
<dbReference type="InterPro" id="IPR011990">
    <property type="entry name" value="TPR-like_helical_dom_sf"/>
</dbReference>
<accession>A0ABR9CR50</accession>
<organism evidence="1 2">
    <name type="scientific">Roseibium litorale</name>
    <dbReference type="NCBI Taxonomy" id="2803841"/>
    <lineage>
        <taxon>Bacteria</taxon>
        <taxon>Pseudomonadati</taxon>
        <taxon>Pseudomonadota</taxon>
        <taxon>Alphaproteobacteria</taxon>
        <taxon>Hyphomicrobiales</taxon>
        <taxon>Stappiaceae</taxon>
        <taxon>Roseibium</taxon>
    </lineage>
</organism>
<proteinExistence type="predicted"/>
<reference evidence="2" key="1">
    <citation type="submission" date="2020-09" db="EMBL/GenBank/DDBJ databases">
        <title>The genome sequence of strain Labrenzia suaedae 4C16A.</title>
        <authorList>
            <person name="Liu Y."/>
        </authorList>
    </citation>
    <scope>NUCLEOTIDE SEQUENCE [LARGE SCALE GENOMIC DNA]</scope>
    <source>
        <strain evidence="2">4C16A</strain>
    </source>
</reference>